<feature type="domain" description="FAD dependent oxidoreductase" evidence="2">
    <location>
        <begin position="5"/>
        <end position="333"/>
    </location>
</feature>
<proteinExistence type="predicted"/>
<dbReference type="SUPFAM" id="SSF51905">
    <property type="entry name" value="FAD/NAD(P)-binding domain"/>
    <property type="match status" value="1"/>
</dbReference>
<dbReference type="EMBL" id="SBIP01000002">
    <property type="protein sequence ID" value="RWX79114.1"/>
    <property type="molecule type" value="Genomic_DNA"/>
</dbReference>
<gene>
    <name evidence="3" type="ORF">EPK99_11145</name>
</gene>
<dbReference type="GO" id="GO:0016491">
    <property type="term" value="F:oxidoreductase activity"/>
    <property type="evidence" value="ECO:0007669"/>
    <property type="project" value="UniProtKB-KW"/>
</dbReference>
<organism evidence="3 4">
    <name type="scientific">Neorhizobium lilium</name>
    <dbReference type="NCBI Taxonomy" id="2503024"/>
    <lineage>
        <taxon>Bacteria</taxon>
        <taxon>Pseudomonadati</taxon>
        <taxon>Pseudomonadota</taxon>
        <taxon>Alphaproteobacteria</taxon>
        <taxon>Hyphomicrobiales</taxon>
        <taxon>Rhizobiaceae</taxon>
        <taxon>Rhizobium/Agrobacterium group</taxon>
        <taxon>Neorhizobium</taxon>
    </lineage>
</organism>
<dbReference type="GO" id="GO:0005737">
    <property type="term" value="C:cytoplasm"/>
    <property type="evidence" value="ECO:0007669"/>
    <property type="project" value="TreeGrafter"/>
</dbReference>
<dbReference type="Proteomes" id="UP000287687">
    <property type="component" value="Unassembled WGS sequence"/>
</dbReference>
<dbReference type="PANTHER" id="PTHR13847:SF289">
    <property type="entry name" value="GLYCINE OXIDASE"/>
    <property type="match status" value="1"/>
</dbReference>
<dbReference type="Pfam" id="PF01266">
    <property type="entry name" value="DAO"/>
    <property type="match status" value="1"/>
</dbReference>
<dbReference type="AlphaFoldDB" id="A0A444LJL0"/>
<keyword evidence="1" id="KW-0560">Oxidoreductase</keyword>
<reference evidence="3 4" key="1">
    <citation type="submission" date="2019-01" db="EMBL/GenBank/DDBJ databases">
        <title>The draft genome of Rhizobium sp. 24NR.</title>
        <authorList>
            <person name="Liu L."/>
            <person name="Liang L."/>
            <person name="Shi S."/>
            <person name="Xu L."/>
            <person name="Wang X."/>
            <person name="Li L."/>
            <person name="Zhang X."/>
        </authorList>
    </citation>
    <scope>NUCLEOTIDE SEQUENCE [LARGE SCALE GENOMIC DNA]</scope>
    <source>
        <strain evidence="3 4">24NR</strain>
    </source>
</reference>
<dbReference type="RefSeq" id="WP_128443089.1">
    <property type="nucleotide sequence ID" value="NZ_SBIP01000002.1"/>
</dbReference>
<keyword evidence="4" id="KW-1185">Reference proteome</keyword>
<sequence>MAKQVTVIGGGIIGASIAWHLTVAGARVRLVSETPGGVATPNSFAWINASWGNPLDYFRLRTCSMREWTRLADAVPDIPLSWQGSICWDMTDDRLLAYLDQHTAWGYDIRRIDSAEIATLEPALEAVPSFALNVREEGVAEPLAATHALIADARRRGLDLIEGIHVTSLRKRPGSMDIVLADGETLQAEHVVLAAGAGTAALAATIGIEVPLETPPGLLVHTKPVPPMLNGLLLAPELHLRQTTEGRLVAGTDFGGMDPGAEPQRAAQELFAKMQRFVKGGAELEMDFFTVGYRPTPRDGFPIVGNVPGIDGLYLAVTHSGITLAPALGAFAAAEILEGTEEPLLAPYRLSRFSQSESSAPTQI</sequence>
<dbReference type="InterPro" id="IPR006076">
    <property type="entry name" value="FAD-dep_OxRdtase"/>
</dbReference>
<comment type="caution">
    <text evidence="3">The sequence shown here is derived from an EMBL/GenBank/DDBJ whole genome shotgun (WGS) entry which is preliminary data.</text>
</comment>
<dbReference type="Gene3D" id="3.30.9.10">
    <property type="entry name" value="D-Amino Acid Oxidase, subunit A, domain 2"/>
    <property type="match status" value="1"/>
</dbReference>
<evidence type="ECO:0000313" key="3">
    <source>
        <dbReference type="EMBL" id="RWX79114.1"/>
    </source>
</evidence>
<dbReference type="OrthoDB" id="8993739at2"/>
<evidence type="ECO:0000313" key="4">
    <source>
        <dbReference type="Proteomes" id="UP000287687"/>
    </source>
</evidence>
<evidence type="ECO:0000259" key="2">
    <source>
        <dbReference type="Pfam" id="PF01266"/>
    </source>
</evidence>
<accession>A0A444LJL0</accession>
<evidence type="ECO:0000256" key="1">
    <source>
        <dbReference type="ARBA" id="ARBA00023002"/>
    </source>
</evidence>
<dbReference type="PANTHER" id="PTHR13847">
    <property type="entry name" value="SARCOSINE DEHYDROGENASE-RELATED"/>
    <property type="match status" value="1"/>
</dbReference>
<name>A0A444LJL0_9HYPH</name>
<dbReference type="InterPro" id="IPR036188">
    <property type="entry name" value="FAD/NAD-bd_sf"/>
</dbReference>
<protein>
    <submittedName>
        <fullName evidence="3">FAD-binding oxidoreductase</fullName>
    </submittedName>
</protein>
<dbReference type="Gene3D" id="3.50.50.60">
    <property type="entry name" value="FAD/NAD(P)-binding domain"/>
    <property type="match status" value="1"/>
</dbReference>